<proteinExistence type="predicted"/>
<feature type="domain" description="DUF1468" evidence="2">
    <location>
        <begin position="12"/>
        <end position="154"/>
    </location>
</feature>
<reference evidence="3 4" key="1">
    <citation type="submission" date="2016-11" db="EMBL/GenBank/DDBJ databases">
        <authorList>
            <person name="Jaros S."/>
            <person name="Januszkiewicz K."/>
            <person name="Wedrychowicz H."/>
        </authorList>
    </citation>
    <scope>NUCLEOTIDE SEQUENCE [LARGE SCALE GENOMIC DNA]</scope>
    <source>
        <strain evidence="3 4">DSM 22153</strain>
    </source>
</reference>
<protein>
    <submittedName>
        <fullName evidence="3">Putative tricarboxylic transport membrane protein</fullName>
    </submittedName>
</protein>
<accession>A0A1M7NT62</accession>
<evidence type="ECO:0000259" key="2">
    <source>
        <dbReference type="Pfam" id="PF07331"/>
    </source>
</evidence>
<organism evidence="3 4">
    <name type="scientific">Roseibium suaedae</name>
    <dbReference type="NCBI Taxonomy" id="735517"/>
    <lineage>
        <taxon>Bacteria</taxon>
        <taxon>Pseudomonadati</taxon>
        <taxon>Pseudomonadota</taxon>
        <taxon>Alphaproteobacteria</taxon>
        <taxon>Hyphomicrobiales</taxon>
        <taxon>Stappiaceae</taxon>
        <taxon>Roseibium</taxon>
    </lineage>
</organism>
<feature type="transmembrane region" description="Helical" evidence="1">
    <location>
        <begin position="127"/>
        <end position="145"/>
    </location>
</feature>
<evidence type="ECO:0000256" key="1">
    <source>
        <dbReference type="SAM" id="Phobius"/>
    </source>
</evidence>
<keyword evidence="4" id="KW-1185">Reference proteome</keyword>
<keyword evidence="1" id="KW-0812">Transmembrane</keyword>
<gene>
    <name evidence="3" type="ORF">SAMN05444272_3933</name>
</gene>
<dbReference type="AlphaFoldDB" id="A0A1M7NT62"/>
<evidence type="ECO:0000313" key="3">
    <source>
        <dbReference type="EMBL" id="SHN06705.1"/>
    </source>
</evidence>
<dbReference type="InterPro" id="IPR009936">
    <property type="entry name" value="DUF1468"/>
</dbReference>
<dbReference type="OrthoDB" id="8445927at2"/>
<feature type="transmembrane region" description="Helical" evidence="1">
    <location>
        <begin position="83"/>
        <end position="100"/>
    </location>
</feature>
<evidence type="ECO:0000313" key="4">
    <source>
        <dbReference type="Proteomes" id="UP000186002"/>
    </source>
</evidence>
<keyword evidence="1" id="KW-0472">Membrane</keyword>
<dbReference type="Proteomes" id="UP000186002">
    <property type="component" value="Unassembled WGS sequence"/>
</dbReference>
<dbReference type="EMBL" id="FRBW01000005">
    <property type="protein sequence ID" value="SHN06705.1"/>
    <property type="molecule type" value="Genomic_DNA"/>
</dbReference>
<feature type="transmembrane region" description="Helical" evidence="1">
    <location>
        <begin position="106"/>
        <end position="122"/>
    </location>
</feature>
<feature type="transmembrane region" description="Helical" evidence="1">
    <location>
        <begin position="44"/>
        <end position="62"/>
    </location>
</feature>
<feature type="transmembrane region" description="Helical" evidence="1">
    <location>
        <begin position="12"/>
        <end position="29"/>
    </location>
</feature>
<dbReference type="RefSeq" id="WP_073015225.1">
    <property type="nucleotide sequence ID" value="NZ_FRBW01000005.1"/>
</dbReference>
<dbReference type="STRING" id="735517.SAMN05444272_3933"/>
<dbReference type="Pfam" id="PF07331">
    <property type="entry name" value="TctB"/>
    <property type="match status" value="1"/>
</dbReference>
<name>A0A1M7NT62_9HYPH</name>
<sequence>MSTAQHSKADIWIGAGLLGFCAFATWRTLQIKQVVSSTIAGPSFVPWLMIGAVSILSLVLIVRGLRSSGLPGSLSTENLPDRGGLLKLAAFAVLLVAYAAAFYPVGYIPSTLVASFAGLWLIGERKILVLLGFPVIMTTAVYYGFTELLAVWLP</sequence>
<keyword evidence="1" id="KW-1133">Transmembrane helix</keyword>